<accession>A0ABY2BA77</accession>
<dbReference type="Pfam" id="PF05610">
    <property type="entry name" value="DUF779"/>
    <property type="match status" value="1"/>
</dbReference>
<organism evidence="1 2">
    <name type="scientific">Kribbella orskensis</name>
    <dbReference type="NCBI Taxonomy" id="2512216"/>
    <lineage>
        <taxon>Bacteria</taxon>
        <taxon>Bacillati</taxon>
        <taxon>Actinomycetota</taxon>
        <taxon>Actinomycetes</taxon>
        <taxon>Propionibacteriales</taxon>
        <taxon>Kribbellaceae</taxon>
        <taxon>Kribbella</taxon>
    </lineage>
</organism>
<sequence length="93" mass="10121">MFFQSGGCCDGSAPMCFEQGEFLTGDQDILIGEVMGCPVYIDQRQLDAWAHTDMVLDVEPGYSDGLSLAAGPDLHFVTRYRAPTTSDTGKRPL</sequence>
<dbReference type="EMBL" id="SLWM01000031">
    <property type="protein sequence ID" value="TCO11394.1"/>
    <property type="molecule type" value="Genomic_DNA"/>
</dbReference>
<gene>
    <name evidence="1" type="ORF">EV644_13157</name>
</gene>
<keyword evidence="2" id="KW-1185">Reference proteome</keyword>
<evidence type="ECO:0008006" key="3">
    <source>
        <dbReference type="Google" id="ProtNLM"/>
    </source>
</evidence>
<evidence type="ECO:0000313" key="1">
    <source>
        <dbReference type="EMBL" id="TCO11394.1"/>
    </source>
</evidence>
<dbReference type="Proteomes" id="UP000295818">
    <property type="component" value="Unassembled WGS sequence"/>
</dbReference>
<protein>
    <recommendedName>
        <fullName evidence="3">DUF779 domain-containing protein</fullName>
    </recommendedName>
</protein>
<proteinExistence type="predicted"/>
<comment type="caution">
    <text evidence="1">The sequence shown here is derived from an EMBL/GenBank/DDBJ whole genome shotgun (WGS) entry which is preliminary data.</text>
</comment>
<evidence type="ECO:0000313" key="2">
    <source>
        <dbReference type="Proteomes" id="UP000295818"/>
    </source>
</evidence>
<name>A0ABY2BA77_9ACTN</name>
<dbReference type="InterPro" id="IPR008497">
    <property type="entry name" value="DUF779"/>
</dbReference>
<reference evidence="1 2" key="1">
    <citation type="journal article" date="2015" name="Stand. Genomic Sci.">
        <title>Genomic Encyclopedia of Bacterial and Archaeal Type Strains, Phase III: the genomes of soil and plant-associated and newly described type strains.</title>
        <authorList>
            <person name="Whitman W.B."/>
            <person name="Woyke T."/>
            <person name="Klenk H.P."/>
            <person name="Zhou Y."/>
            <person name="Lilburn T.G."/>
            <person name="Beck B.J."/>
            <person name="De Vos P."/>
            <person name="Vandamme P."/>
            <person name="Eisen J.A."/>
            <person name="Garrity G."/>
            <person name="Hugenholtz P."/>
            <person name="Kyrpides N.C."/>
        </authorList>
    </citation>
    <scope>NUCLEOTIDE SEQUENCE [LARGE SCALE GENOMIC DNA]</scope>
    <source>
        <strain evidence="1 2">VKM Ac-2538</strain>
    </source>
</reference>